<feature type="region of interest" description="Disordered" evidence="1">
    <location>
        <begin position="352"/>
        <end position="382"/>
    </location>
</feature>
<evidence type="ECO:0000313" key="3">
    <source>
        <dbReference type="Proteomes" id="UP001221142"/>
    </source>
</evidence>
<organism evidence="2 3">
    <name type="scientific">Roridomyces roridus</name>
    <dbReference type="NCBI Taxonomy" id="1738132"/>
    <lineage>
        <taxon>Eukaryota</taxon>
        <taxon>Fungi</taxon>
        <taxon>Dikarya</taxon>
        <taxon>Basidiomycota</taxon>
        <taxon>Agaricomycotina</taxon>
        <taxon>Agaricomycetes</taxon>
        <taxon>Agaricomycetidae</taxon>
        <taxon>Agaricales</taxon>
        <taxon>Marasmiineae</taxon>
        <taxon>Mycenaceae</taxon>
        <taxon>Roridomyces</taxon>
    </lineage>
</organism>
<evidence type="ECO:0000313" key="2">
    <source>
        <dbReference type="EMBL" id="KAJ7627058.1"/>
    </source>
</evidence>
<comment type="caution">
    <text evidence="2">The sequence shown here is derived from an EMBL/GenBank/DDBJ whole genome shotgun (WGS) entry which is preliminary data.</text>
</comment>
<dbReference type="Proteomes" id="UP001221142">
    <property type="component" value="Unassembled WGS sequence"/>
</dbReference>
<dbReference type="Gene3D" id="3.80.10.10">
    <property type="entry name" value="Ribonuclease Inhibitor"/>
    <property type="match status" value="1"/>
</dbReference>
<sequence>MALSSTSAFSKFPNELISEILEATCSDPEVNPIEIHIGGLGTDIPTIVLFSQKQFPSMSPGTRCRSAQQGCSPRDVSFSMEADAKEVGSEYAALVSLGWGADHDFLVSLPLVQTLTSVCLENIWLLPSDTKDLFTRCPQLERCTIWFAEAEEDDIVLPGPIFLPNLRQLDVHLCALRSDNPFDDLTAPQLEELALTGRAGEEFPCKALLEFMKRSSCELKVLLLRSEFVSKVDEIIALLKATPNVHTLELRLTPRMEDLRGPHDPMNRVVQYMERLDKAETPGILPNLRTLYLDLAESGWEMLKSRAGQLSSATFYVDDKEKELADPMGQFKEEIRSLRAKGMEVELAVMEPNEYVESDDSQSGSDWDLDDPETTDTEEEAD</sequence>
<dbReference type="InterPro" id="IPR032675">
    <property type="entry name" value="LRR_dom_sf"/>
</dbReference>
<dbReference type="EMBL" id="JARKIF010000011">
    <property type="protein sequence ID" value="KAJ7627058.1"/>
    <property type="molecule type" value="Genomic_DNA"/>
</dbReference>
<name>A0AAD7BPR5_9AGAR</name>
<evidence type="ECO:0000256" key="1">
    <source>
        <dbReference type="SAM" id="MobiDB-lite"/>
    </source>
</evidence>
<proteinExistence type="predicted"/>
<dbReference type="AlphaFoldDB" id="A0AAD7BPR5"/>
<protein>
    <submittedName>
        <fullName evidence="2">Uncharacterized protein</fullName>
    </submittedName>
</protein>
<keyword evidence="3" id="KW-1185">Reference proteome</keyword>
<dbReference type="SUPFAM" id="SSF52047">
    <property type="entry name" value="RNI-like"/>
    <property type="match status" value="1"/>
</dbReference>
<reference evidence="2" key="1">
    <citation type="submission" date="2023-03" db="EMBL/GenBank/DDBJ databases">
        <title>Massive genome expansion in bonnet fungi (Mycena s.s.) driven by repeated elements and novel gene families across ecological guilds.</title>
        <authorList>
            <consortium name="Lawrence Berkeley National Laboratory"/>
            <person name="Harder C.B."/>
            <person name="Miyauchi S."/>
            <person name="Viragh M."/>
            <person name="Kuo A."/>
            <person name="Thoen E."/>
            <person name="Andreopoulos B."/>
            <person name="Lu D."/>
            <person name="Skrede I."/>
            <person name="Drula E."/>
            <person name="Henrissat B."/>
            <person name="Morin E."/>
            <person name="Kohler A."/>
            <person name="Barry K."/>
            <person name="LaButti K."/>
            <person name="Morin E."/>
            <person name="Salamov A."/>
            <person name="Lipzen A."/>
            <person name="Mereny Z."/>
            <person name="Hegedus B."/>
            <person name="Baldrian P."/>
            <person name="Stursova M."/>
            <person name="Weitz H."/>
            <person name="Taylor A."/>
            <person name="Grigoriev I.V."/>
            <person name="Nagy L.G."/>
            <person name="Martin F."/>
            <person name="Kauserud H."/>
        </authorList>
    </citation>
    <scope>NUCLEOTIDE SEQUENCE</scope>
    <source>
        <strain evidence="2">9284</strain>
    </source>
</reference>
<gene>
    <name evidence="2" type="ORF">FB45DRAFT_1082126</name>
</gene>
<feature type="compositionally biased region" description="Acidic residues" evidence="1">
    <location>
        <begin position="367"/>
        <end position="382"/>
    </location>
</feature>
<accession>A0AAD7BPR5</accession>